<reference evidence="2 3" key="1">
    <citation type="journal article" date="2019" name="Int. J. Syst. Evol. Microbiol.">
        <title>Photorhabdus khanii subsp. guanajuatensis subsp. nov., isolated from Heterorhabditis atacamensis, and Photorhabdus luminescens subsp. mexicana subsp. nov., isolated from Heterorhabditis mexicana entomopathogenic nematodes.</title>
        <authorList>
            <person name="Machado R.A.R."/>
            <person name="Bruno P."/>
            <person name="Arce C.C.M."/>
            <person name="Liechti N."/>
            <person name="Kohler A."/>
            <person name="Bernal J."/>
            <person name="Bruggmann R."/>
            <person name="Turlings T.C.J."/>
        </authorList>
    </citation>
    <scope>NUCLEOTIDE SEQUENCE [LARGE SCALE GENOMIC DNA]</scope>
    <source>
        <strain evidence="2 3">MEX47-22</strain>
    </source>
</reference>
<sequence>MLFVKLITGVFMKWISVKDKLPKHREYVLAYTNCFDIVMSYYDISWFECCTYISIDSCTDDTIERNGVIVTHWMPLPPPLEIK</sequence>
<protein>
    <recommendedName>
        <fullName evidence="1">DUF551 domain-containing protein</fullName>
    </recommendedName>
</protein>
<accession>A0A4R4IPU3</accession>
<comment type="caution">
    <text evidence="2">The sequence shown here is derived from an EMBL/GenBank/DDBJ whole genome shotgun (WGS) entry which is preliminary data.</text>
</comment>
<dbReference type="Proteomes" id="UP000295550">
    <property type="component" value="Unassembled WGS sequence"/>
</dbReference>
<organism evidence="2 3">
    <name type="scientific">Photorhabdus luminescens subsp. mexicana</name>
    <dbReference type="NCBI Taxonomy" id="2100167"/>
    <lineage>
        <taxon>Bacteria</taxon>
        <taxon>Pseudomonadati</taxon>
        <taxon>Pseudomonadota</taxon>
        <taxon>Gammaproteobacteria</taxon>
        <taxon>Enterobacterales</taxon>
        <taxon>Morganellaceae</taxon>
        <taxon>Photorhabdus</taxon>
    </lineage>
</organism>
<dbReference type="EMBL" id="PUJX01000052">
    <property type="protein sequence ID" value="TDB42648.1"/>
    <property type="molecule type" value="Genomic_DNA"/>
</dbReference>
<proteinExistence type="predicted"/>
<dbReference type="InterPro" id="IPR007539">
    <property type="entry name" value="DUF551"/>
</dbReference>
<evidence type="ECO:0000259" key="1">
    <source>
        <dbReference type="Pfam" id="PF04448"/>
    </source>
</evidence>
<dbReference type="AlphaFoldDB" id="A0A4R4IPU3"/>
<evidence type="ECO:0000313" key="2">
    <source>
        <dbReference type="EMBL" id="TDB42648.1"/>
    </source>
</evidence>
<name>A0A4R4IPU3_PHOLU</name>
<dbReference type="Pfam" id="PF04448">
    <property type="entry name" value="DUF551"/>
    <property type="match status" value="1"/>
</dbReference>
<evidence type="ECO:0000313" key="3">
    <source>
        <dbReference type="Proteomes" id="UP000295550"/>
    </source>
</evidence>
<feature type="domain" description="DUF551" evidence="1">
    <location>
        <begin position="13"/>
        <end position="79"/>
    </location>
</feature>
<gene>
    <name evidence="2" type="ORF">C5468_24505</name>
</gene>